<proteinExistence type="inferred from homology"/>
<evidence type="ECO:0000256" key="3">
    <source>
        <dbReference type="ARBA" id="ARBA00022643"/>
    </source>
</evidence>
<dbReference type="OrthoDB" id="15216at2157"/>
<name>A0A0P0N5A8_9CREN</name>
<dbReference type="SUPFAM" id="SSF55469">
    <property type="entry name" value="FMN-dependent nitroreductase-like"/>
    <property type="match status" value="1"/>
</dbReference>
<gene>
    <name evidence="6" type="ORF">Pyrde_1861</name>
</gene>
<organism evidence="6 7">
    <name type="scientific">Pyrodictium delaneyi</name>
    <dbReference type="NCBI Taxonomy" id="1273541"/>
    <lineage>
        <taxon>Archaea</taxon>
        <taxon>Thermoproteota</taxon>
        <taxon>Thermoprotei</taxon>
        <taxon>Desulfurococcales</taxon>
        <taxon>Pyrodictiaceae</taxon>
        <taxon>Pyrodictium</taxon>
    </lineage>
</organism>
<dbReference type="InterPro" id="IPR016446">
    <property type="entry name" value="Flavin_OxRdtase_Frp"/>
</dbReference>
<dbReference type="InterPro" id="IPR029479">
    <property type="entry name" value="Nitroreductase"/>
</dbReference>
<dbReference type="EMBL" id="CP013011">
    <property type="protein sequence ID" value="ALL01904.1"/>
    <property type="molecule type" value="Genomic_DNA"/>
</dbReference>
<dbReference type="KEGG" id="pdl:Pyrde_1861"/>
<accession>A0A0P0N5A8</accession>
<dbReference type="GO" id="GO:0016491">
    <property type="term" value="F:oxidoreductase activity"/>
    <property type="evidence" value="ECO:0007669"/>
    <property type="project" value="UniProtKB-KW"/>
</dbReference>
<reference evidence="6 7" key="1">
    <citation type="submission" date="2015-10" db="EMBL/GenBank/DDBJ databases">
        <title>Complete genome sequence of hyperthermophilic archaeon Pyrodictium delaneyi Su06.</title>
        <authorList>
            <person name="Jung J.-H."/>
            <person name="Lin J."/>
            <person name="Holden J.F."/>
            <person name="Park C.-S."/>
        </authorList>
    </citation>
    <scope>NUCLEOTIDE SEQUENCE [LARGE SCALE GENOMIC DNA]</scope>
    <source>
        <strain evidence="6 7">Su06</strain>
    </source>
</reference>
<evidence type="ECO:0000259" key="5">
    <source>
        <dbReference type="Pfam" id="PF00881"/>
    </source>
</evidence>
<evidence type="ECO:0000256" key="2">
    <source>
        <dbReference type="ARBA" id="ARBA00022630"/>
    </source>
</evidence>
<dbReference type="PANTHER" id="PTHR43425:SF2">
    <property type="entry name" value="OXYGEN-INSENSITIVE NADPH NITROREDUCTASE"/>
    <property type="match status" value="1"/>
</dbReference>
<dbReference type="Proteomes" id="UP000058613">
    <property type="component" value="Chromosome"/>
</dbReference>
<evidence type="ECO:0000313" key="6">
    <source>
        <dbReference type="EMBL" id="ALL01904.1"/>
    </source>
</evidence>
<keyword evidence="4" id="KW-0560">Oxidoreductase</keyword>
<keyword evidence="3" id="KW-0288">FMN</keyword>
<dbReference type="PANTHER" id="PTHR43425">
    <property type="entry name" value="OXYGEN-INSENSITIVE NADPH NITROREDUCTASE"/>
    <property type="match status" value="1"/>
</dbReference>
<protein>
    <submittedName>
        <fullName evidence="6">Nitroreductase</fullName>
    </submittedName>
</protein>
<dbReference type="STRING" id="1273541.Pyrde_1861"/>
<keyword evidence="2" id="KW-0285">Flavoprotein</keyword>
<dbReference type="Gene3D" id="3.40.109.10">
    <property type="entry name" value="NADH Oxidase"/>
    <property type="match status" value="1"/>
</dbReference>
<dbReference type="InterPro" id="IPR000415">
    <property type="entry name" value="Nitroreductase-like"/>
</dbReference>
<dbReference type="GeneID" id="26100201"/>
<dbReference type="RefSeq" id="WP_055410211.1">
    <property type="nucleotide sequence ID" value="NZ_CP013011.1"/>
</dbReference>
<sequence length="239" mass="25954">MTCKSCLDIVERHASVRSFRPDPVDPKDLEKILEAARRAPTSWNLQPLTVTVVTDPMLRERLAEAVGGQKHVAEAPVFLVFSIDYHKVLEAARAAGVEPAEPGLGHLVIGALDAGIASGWAALAAEELGYGIVFIALYSNPCRIADILELPRHVLPIVGLCVGKPAETPEPRPRHPMEVFAAENRYPSSEGLTGKVASVYGQKAGKLYSYVLARGGYYERVGEALLQCMKERGYKPPVK</sequence>
<dbReference type="Pfam" id="PF00881">
    <property type="entry name" value="Nitroreductase"/>
    <property type="match status" value="1"/>
</dbReference>
<evidence type="ECO:0000256" key="4">
    <source>
        <dbReference type="ARBA" id="ARBA00023002"/>
    </source>
</evidence>
<comment type="similarity">
    <text evidence="1">Belongs to the flavin oxidoreductase frp family.</text>
</comment>
<evidence type="ECO:0000256" key="1">
    <source>
        <dbReference type="ARBA" id="ARBA00008366"/>
    </source>
</evidence>
<dbReference type="AlphaFoldDB" id="A0A0P0N5A8"/>
<evidence type="ECO:0000313" key="7">
    <source>
        <dbReference type="Proteomes" id="UP000058613"/>
    </source>
</evidence>
<feature type="domain" description="Nitroreductase" evidence="5">
    <location>
        <begin position="12"/>
        <end position="164"/>
    </location>
</feature>